<reference evidence="2" key="1">
    <citation type="journal article" date="2020" name="Stud. Mycol.">
        <title>101 Dothideomycetes genomes: a test case for predicting lifestyles and emergence of pathogens.</title>
        <authorList>
            <person name="Haridas S."/>
            <person name="Albert R."/>
            <person name="Binder M."/>
            <person name="Bloem J."/>
            <person name="Labutti K."/>
            <person name="Salamov A."/>
            <person name="Andreopoulos B."/>
            <person name="Baker S."/>
            <person name="Barry K."/>
            <person name="Bills G."/>
            <person name="Bluhm B."/>
            <person name="Cannon C."/>
            <person name="Castanera R."/>
            <person name="Culley D."/>
            <person name="Daum C."/>
            <person name="Ezra D."/>
            <person name="Gonzalez J."/>
            <person name="Henrissat B."/>
            <person name="Kuo A."/>
            <person name="Liang C."/>
            <person name="Lipzen A."/>
            <person name="Lutzoni F."/>
            <person name="Magnuson J."/>
            <person name="Mondo S."/>
            <person name="Nolan M."/>
            <person name="Ohm R."/>
            <person name="Pangilinan J."/>
            <person name="Park H.-J."/>
            <person name="Ramirez L."/>
            <person name="Alfaro M."/>
            <person name="Sun H."/>
            <person name="Tritt A."/>
            <person name="Yoshinaga Y."/>
            <person name="Zwiers L.-H."/>
            <person name="Turgeon B."/>
            <person name="Goodwin S."/>
            <person name="Spatafora J."/>
            <person name="Crous P."/>
            <person name="Grigoriev I."/>
        </authorList>
    </citation>
    <scope>NUCLEOTIDE SEQUENCE</scope>
    <source>
        <strain evidence="2">CBS 473.64</strain>
    </source>
</reference>
<evidence type="ECO:0000313" key="2">
    <source>
        <dbReference type="EMBL" id="KAF2635896.1"/>
    </source>
</evidence>
<dbReference type="OrthoDB" id="3783760at2759"/>
<gene>
    <name evidence="2" type="ORF">P280DRAFT_522665</name>
</gene>
<dbReference type="Proteomes" id="UP000799753">
    <property type="component" value="Unassembled WGS sequence"/>
</dbReference>
<dbReference type="EMBL" id="MU006802">
    <property type="protein sequence ID" value="KAF2635896.1"/>
    <property type="molecule type" value="Genomic_DNA"/>
</dbReference>
<name>A0A6A6RL28_9PLEO</name>
<evidence type="ECO:0000313" key="3">
    <source>
        <dbReference type="Proteomes" id="UP000799753"/>
    </source>
</evidence>
<proteinExistence type="predicted"/>
<keyword evidence="3" id="KW-1185">Reference proteome</keyword>
<feature type="chain" id="PRO_5025662405" evidence="1">
    <location>
        <begin position="17"/>
        <end position="167"/>
    </location>
</feature>
<evidence type="ECO:0000256" key="1">
    <source>
        <dbReference type="SAM" id="SignalP"/>
    </source>
</evidence>
<keyword evidence="1" id="KW-0732">Signal</keyword>
<feature type="signal peptide" evidence="1">
    <location>
        <begin position="1"/>
        <end position="16"/>
    </location>
</feature>
<accession>A0A6A6RL28</accession>
<dbReference type="AlphaFoldDB" id="A0A6A6RL28"/>
<organism evidence="2 3">
    <name type="scientific">Massarina eburnea CBS 473.64</name>
    <dbReference type="NCBI Taxonomy" id="1395130"/>
    <lineage>
        <taxon>Eukaryota</taxon>
        <taxon>Fungi</taxon>
        <taxon>Dikarya</taxon>
        <taxon>Ascomycota</taxon>
        <taxon>Pezizomycotina</taxon>
        <taxon>Dothideomycetes</taxon>
        <taxon>Pleosporomycetidae</taxon>
        <taxon>Pleosporales</taxon>
        <taxon>Massarineae</taxon>
        <taxon>Massarinaceae</taxon>
        <taxon>Massarina</taxon>
    </lineage>
</organism>
<protein>
    <submittedName>
        <fullName evidence="2">Uncharacterized protein</fullName>
    </submittedName>
</protein>
<sequence length="167" mass="17407">MFRTLALLSLATLALAAPVEVQGSKHVAYLASCAPDECPIGFCDPSDFNLVAAGYFANGPPKTGTATPTTFGTLSAFVGNSQWEGAKKTVRLGITGSLATNIQAGANKLKPSEIAGDAALTTSLIGASTEPFVCFRDGTTKFKAMYEGERYTCTADYYCPSLDLGAQ</sequence>